<sequence length="582" mass="64967">MKLCLTIGVSKAPPLSYLPGAITVANEMGDWARNTGFVTEVITDENNIPVTIDRIKKTLLKMLPINDEVELFILHFAGHGFRDGAEQNIWLPSDWHQELRAISVEALKSRLYRHGIKSLSIFGDACRSLPSDIETADICGDPVLPRGPYEVSIPAIARFNAVVDGQQAYMLKGDNIAPSRCVFSTVLLEGLCGLKDEAFDKYIPDSVIPDSLASFSSERLKEISEIYDLNFSPDFAPGFPRDHAIYFLRNKRASNVVLPKWPKPRSKYQLHDKNEEDIQARISGVNTKIFKWHVLDSLFLHLKPVNPDMPNFNLAIRGAVPKKVWSTSSVERYSNDDDGATYYVDVAAENAVQILVEFEDAVFASAVVYADLTTVISRDISGGISWACTSGMALTTRSLRSFIATIESLQAGNLTADKVDNIAAQLRSDKHANPTLGAISSYLYDYTGDVDSIRRMAYFYIQHNQPIPFDVAFMGLLSFKKIGLHETLVKVPSVKARARSDANDMFPPWVTRATHERMGVVAGLWPWLRQGWVFMDEPEPQEKAMAEEISDIATFLLPSPFTSFSETGGRMLIEKFHMEVSN</sequence>
<dbReference type="InterPro" id="IPR029030">
    <property type="entry name" value="Caspase-like_dom_sf"/>
</dbReference>
<dbReference type="SUPFAM" id="SSF52129">
    <property type="entry name" value="Caspase-like"/>
    <property type="match status" value="1"/>
</dbReference>
<reference evidence="2" key="1">
    <citation type="submission" date="2018-11" db="EMBL/GenBank/DDBJ databases">
        <title>Draft genome sequences of proposed Pectobacterium aquaticum sp. nov. isolated in France from fresh water.</title>
        <authorList>
            <person name="Pedron J."/>
            <person name="Barny M.A."/>
        </authorList>
    </citation>
    <scope>NUCLEOTIDE SEQUENCE [LARGE SCALE GENOMIC DNA]</scope>
    <source>
        <strain evidence="2">A35-S23-M15</strain>
    </source>
</reference>
<dbReference type="InterPro" id="IPR011600">
    <property type="entry name" value="Pept_C14_caspase"/>
</dbReference>
<proteinExistence type="predicted"/>
<comment type="caution">
    <text evidence="2">The sequence shown here is derived from an EMBL/GenBank/DDBJ whole genome shotgun (WGS) entry which is preliminary data.</text>
</comment>
<accession>A0A426JD60</accession>
<dbReference type="Gene3D" id="3.40.50.1460">
    <property type="match status" value="1"/>
</dbReference>
<dbReference type="RefSeq" id="WP_116237702.1">
    <property type="nucleotide sequence ID" value="NZ_QHJW02000009.1"/>
</dbReference>
<gene>
    <name evidence="2" type="ORF">DMB85_005000</name>
</gene>
<organism evidence="2 3">
    <name type="scientific">Pectobacterium aquaticum</name>
    <dbReference type="NCBI Taxonomy" id="2204145"/>
    <lineage>
        <taxon>Bacteria</taxon>
        <taxon>Pseudomonadati</taxon>
        <taxon>Pseudomonadota</taxon>
        <taxon>Gammaproteobacteria</taxon>
        <taxon>Enterobacterales</taxon>
        <taxon>Pectobacteriaceae</taxon>
        <taxon>Pectobacterium</taxon>
    </lineage>
</organism>
<evidence type="ECO:0000259" key="1">
    <source>
        <dbReference type="Pfam" id="PF00656"/>
    </source>
</evidence>
<keyword evidence="3" id="KW-1185">Reference proteome</keyword>
<dbReference type="EMBL" id="QHJW02000009">
    <property type="protein sequence ID" value="RRO11087.1"/>
    <property type="molecule type" value="Genomic_DNA"/>
</dbReference>
<dbReference type="Proteomes" id="UP000256817">
    <property type="component" value="Unassembled WGS sequence"/>
</dbReference>
<dbReference type="Pfam" id="PF00656">
    <property type="entry name" value="Peptidase_C14"/>
    <property type="match status" value="1"/>
</dbReference>
<feature type="domain" description="Peptidase C14 caspase" evidence="1">
    <location>
        <begin position="2"/>
        <end position="128"/>
    </location>
</feature>
<protein>
    <submittedName>
        <fullName evidence="2">Caspase family protein</fullName>
    </submittedName>
</protein>
<evidence type="ECO:0000313" key="3">
    <source>
        <dbReference type="Proteomes" id="UP000256817"/>
    </source>
</evidence>
<name>A0A426JD60_9GAMM</name>
<evidence type="ECO:0000313" key="2">
    <source>
        <dbReference type="EMBL" id="RRO11087.1"/>
    </source>
</evidence>